<name>D4YQI2_9MICO</name>
<dbReference type="AlphaFoldDB" id="D4YQI2"/>
<feature type="region of interest" description="Disordered" evidence="1">
    <location>
        <begin position="1"/>
        <end position="65"/>
    </location>
</feature>
<reference evidence="2 3" key="1">
    <citation type="submission" date="2010-04" db="EMBL/GenBank/DDBJ databases">
        <authorList>
            <person name="Qin X."/>
            <person name="Bachman B."/>
            <person name="Battles P."/>
            <person name="Bell A."/>
            <person name="Bess C."/>
            <person name="Bickham C."/>
            <person name="Chaboub L."/>
            <person name="Chen D."/>
            <person name="Coyle M."/>
            <person name="Deiros D.R."/>
            <person name="Dinh H."/>
            <person name="Forbes L."/>
            <person name="Fowler G."/>
            <person name="Francisco L."/>
            <person name="Fu Q."/>
            <person name="Gubbala S."/>
            <person name="Hale W."/>
            <person name="Han Y."/>
            <person name="Hemphill L."/>
            <person name="Highlander S.K."/>
            <person name="Hirani K."/>
            <person name="Hogues M."/>
            <person name="Jackson L."/>
            <person name="Jakkamsetti A."/>
            <person name="Javaid M."/>
            <person name="Jiang H."/>
            <person name="Korchina V."/>
            <person name="Kovar C."/>
            <person name="Lara F."/>
            <person name="Lee S."/>
            <person name="Mata R."/>
            <person name="Mathew T."/>
            <person name="Moen C."/>
            <person name="Morales K."/>
            <person name="Munidasa M."/>
            <person name="Nazareth L."/>
            <person name="Ngo R."/>
            <person name="Nguyen L."/>
            <person name="Okwuonu G."/>
            <person name="Ongeri F."/>
            <person name="Patil S."/>
            <person name="Petrosino J."/>
            <person name="Pham C."/>
            <person name="Pham P."/>
            <person name="Pu L.-L."/>
            <person name="Puazo M."/>
            <person name="Raj R."/>
            <person name="Reid J."/>
            <person name="Rouhana J."/>
            <person name="Saada N."/>
            <person name="Shang Y."/>
            <person name="Simmons D."/>
            <person name="Thornton R."/>
            <person name="Warren J."/>
            <person name="Weissenberger G."/>
            <person name="Zhang J."/>
            <person name="Zhang L."/>
            <person name="Zhou C."/>
            <person name="Zhu D."/>
            <person name="Muzny D."/>
            <person name="Worley K."/>
            <person name="Gibbs R."/>
        </authorList>
    </citation>
    <scope>NUCLEOTIDE SEQUENCE [LARGE SCALE GENOMIC DNA]</scope>
    <source>
        <strain evidence="2 3">ATCC 49030</strain>
    </source>
</reference>
<proteinExistence type="predicted"/>
<evidence type="ECO:0000256" key="1">
    <source>
        <dbReference type="SAM" id="MobiDB-lite"/>
    </source>
</evidence>
<comment type="caution">
    <text evidence="2">The sequence shown here is derived from an EMBL/GenBank/DDBJ whole genome shotgun (WGS) entry which is preliminary data.</text>
</comment>
<evidence type="ECO:0000313" key="3">
    <source>
        <dbReference type="Proteomes" id="UP000005714"/>
    </source>
</evidence>
<accession>D4YQI2</accession>
<dbReference type="STRING" id="585530.HMPREF0183_2192"/>
<feature type="compositionally biased region" description="Basic and acidic residues" evidence="1">
    <location>
        <begin position="50"/>
        <end position="65"/>
    </location>
</feature>
<sequence length="180" mass="19905">MRDDNATVSSPEPVAEDQQGTEPDQSGVGNDEDAPAVSHGSEGSDDTDDSSLRSAEKLDQKVEEDKVVVDQNLIGKWVPQISSKKVGMEADGQVWDEDTIYEEHQELANEYGASQVLLLKSEDYASYRQPGYYVTVIDSSYDDPDDALQWCRFYSLDADHCYAKQINTTGGPDGTTRLQE</sequence>
<dbReference type="Proteomes" id="UP000005714">
    <property type="component" value="Unassembled WGS sequence"/>
</dbReference>
<evidence type="ECO:0000313" key="2">
    <source>
        <dbReference type="EMBL" id="EFG46534.1"/>
    </source>
</evidence>
<gene>
    <name evidence="2" type="ORF">HMPREF0183_2192</name>
</gene>
<dbReference type="RefSeq" id="WP_005885968.1">
    <property type="nucleotide sequence ID" value="NZ_ADNU01000073.1"/>
</dbReference>
<dbReference type="OrthoDB" id="4803588at2"/>
<protein>
    <submittedName>
        <fullName evidence="2">Uncharacterized protein</fullName>
    </submittedName>
</protein>
<organism evidence="2 3">
    <name type="scientific">Brevibacterium mcbrellneri ATCC 49030</name>
    <dbReference type="NCBI Taxonomy" id="585530"/>
    <lineage>
        <taxon>Bacteria</taxon>
        <taxon>Bacillati</taxon>
        <taxon>Actinomycetota</taxon>
        <taxon>Actinomycetes</taxon>
        <taxon>Micrococcales</taxon>
        <taxon>Brevibacteriaceae</taxon>
        <taxon>Brevibacterium</taxon>
    </lineage>
</organism>
<keyword evidence="3" id="KW-1185">Reference proteome</keyword>
<dbReference type="EMBL" id="ADNU01000073">
    <property type="protein sequence ID" value="EFG46534.1"/>
    <property type="molecule type" value="Genomic_DNA"/>
</dbReference>
<feature type="compositionally biased region" description="Polar residues" evidence="1">
    <location>
        <begin position="1"/>
        <end position="10"/>
    </location>
</feature>
<feature type="compositionally biased region" description="Polar residues" evidence="1">
    <location>
        <begin position="18"/>
        <end position="28"/>
    </location>
</feature>
<dbReference type="eggNOG" id="COG1520">
    <property type="taxonomic scope" value="Bacteria"/>
</dbReference>